<organism evidence="2 3">
    <name type="scientific">Eumeta variegata</name>
    <name type="common">Bagworm moth</name>
    <name type="synonym">Eumeta japonica</name>
    <dbReference type="NCBI Taxonomy" id="151549"/>
    <lineage>
        <taxon>Eukaryota</taxon>
        <taxon>Metazoa</taxon>
        <taxon>Ecdysozoa</taxon>
        <taxon>Arthropoda</taxon>
        <taxon>Hexapoda</taxon>
        <taxon>Insecta</taxon>
        <taxon>Pterygota</taxon>
        <taxon>Neoptera</taxon>
        <taxon>Endopterygota</taxon>
        <taxon>Lepidoptera</taxon>
        <taxon>Glossata</taxon>
        <taxon>Ditrysia</taxon>
        <taxon>Tineoidea</taxon>
        <taxon>Psychidae</taxon>
        <taxon>Oiketicinae</taxon>
        <taxon>Eumeta</taxon>
    </lineage>
</organism>
<evidence type="ECO:0000313" key="3">
    <source>
        <dbReference type="Proteomes" id="UP000299102"/>
    </source>
</evidence>
<sequence length="113" mass="12691">MIDVSVPTCNVIDVPRPGGHVHRELIVVDGVPRRARAARHGHQQRQRAPWHHHDAHRQDATASTAHAVPRLSPSNAATAPSHYSRWHYRRHLLGTLTRSTCQAADVHHIPRCT</sequence>
<gene>
    <name evidence="2" type="ORF">EVAR_22106_1</name>
</gene>
<dbReference type="Proteomes" id="UP000299102">
    <property type="component" value="Unassembled WGS sequence"/>
</dbReference>
<feature type="region of interest" description="Disordered" evidence="1">
    <location>
        <begin position="41"/>
        <end position="81"/>
    </location>
</feature>
<evidence type="ECO:0000256" key="1">
    <source>
        <dbReference type="SAM" id="MobiDB-lite"/>
    </source>
</evidence>
<feature type="compositionally biased region" description="Basic residues" evidence="1">
    <location>
        <begin position="41"/>
        <end position="55"/>
    </location>
</feature>
<accession>A0A4C1W0Y9</accession>
<evidence type="ECO:0000313" key="2">
    <source>
        <dbReference type="EMBL" id="GBP44222.1"/>
    </source>
</evidence>
<comment type="caution">
    <text evidence="2">The sequence shown here is derived from an EMBL/GenBank/DDBJ whole genome shotgun (WGS) entry which is preliminary data.</text>
</comment>
<keyword evidence="3" id="KW-1185">Reference proteome</keyword>
<reference evidence="2 3" key="1">
    <citation type="journal article" date="2019" name="Commun. Biol.">
        <title>The bagworm genome reveals a unique fibroin gene that provides high tensile strength.</title>
        <authorList>
            <person name="Kono N."/>
            <person name="Nakamura H."/>
            <person name="Ohtoshi R."/>
            <person name="Tomita M."/>
            <person name="Numata K."/>
            <person name="Arakawa K."/>
        </authorList>
    </citation>
    <scope>NUCLEOTIDE SEQUENCE [LARGE SCALE GENOMIC DNA]</scope>
</reference>
<protein>
    <submittedName>
        <fullName evidence="2">Uncharacterized protein</fullName>
    </submittedName>
</protein>
<dbReference type="AlphaFoldDB" id="A0A4C1W0Y9"/>
<proteinExistence type="predicted"/>
<dbReference type="EMBL" id="BGZK01000449">
    <property type="protein sequence ID" value="GBP44222.1"/>
    <property type="molecule type" value="Genomic_DNA"/>
</dbReference>
<name>A0A4C1W0Y9_EUMVA</name>